<keyword evidence="3" id="KW-0804">Transcription</keyword>
<dbReference type="InterPro" id="IPR018060">
    <property type="entry name" value="HTH_AraC"/>
</dbReference>
<dbReference type="SMART" id="SM00342">
    <property type="entry name" value="HTH_ARAC"/>
    <property type="match status" value="1"/>
</dbReference>
<organism evidence="5 6">
    <name type="scientific">Verticiella sediminum</name>
    <dbReference type="NCBI Taxonomy" id="1247510"/>
    <lineage>
        <taxon>Bacteria</taxon>
        <taxon>Pseudomonadati</taxon>
        <taxon>Pseudomonadota</taxon>
        <taxon>Betaproteobacteria</taxon>
        <taxon>Burkholderiales</taxon>
        <taxon>Alcaligenaceae</taxon>
        <taxon>Verticiella</taxon>
    </lineage>
</organism>
<sequence length="137" mass="15218">MLRADPDSRYSELADASAATAPAGSAGGERVTLTGRDFRLLERVRQRITEAPGEAYRLQDLASLACMSQSTLRAKFHAAYDCSVFAWLRECRLALAREQLTRGWTVQQAAHAVGYRHATNFATAFRRRYGVPPSQLN</sequence>
<keyword evidence="2" id="KW-0238">DNA-binding</keyword>
<dbReference type="Gene3D" id="1.10.10.60">
    <property type="entry name" value="Homeodomain-like"/>
    <property type="match status" value="1"/>
</dbReference>
<dbReference type="PANTHER" id="PTHR47893">
    <property type="entry name" value="REGULATORY PROTEIN PCHR"/>
    <property type="match status" value="1"/>
</dbReference>
<evidence type="ECO:0000256" key="1">
    <source>
        <dbReference type="ARBA" id="ARBA00023015"/>
    </source>
</evidence>
<evidence type="ECO:0000313" key="6">
    <source>
        <dbReference type="Proteomes" id="UP000318405"/>
    </source>
</evidence>
<evidence type="ECO:0000256" key="3">
    <source>
        <dbReference type="ARBA" id="ARBA00023163"/>
    </source>
</evidence>
<protein>
    <submittedName>
        <fullName evidence="5">Helix-turn-helix transcriptional regulator</fullName>
    </submittedName>
</protein>
<accession>A0A556AXH2</accession>
<dbReference type="Proteomes" id="UP000318405">
    <property type="component" value="Unassembled WGS sequence"/>
</dbReference>
<evidence type="ECO:0000256" key="2">
    <source>
        <dbReference type="ARBA" id="ARBA00023125"/>
    </source>
</evidence>
<feature type="domain" description="HTH araC/xylS-type" evidence="4">
    <location>
        <begin position="42"/>
        <end position="137"/>
    </location>
</feature>
<dbReference type="EMBL" id="VLTJ01000011">
    <property type="protein sequence ID" value="TSH97145.1"/>
    <property type="molecule type" value="Genomic_DNA"/>
</dbReference>
<dbReference type="GO" id="GO:0003700">
    <property type="term" value="F:DNA-binding transcription factor activity"/>
    <property type="evidence" value="ECO:0007669"/>
    <property type="project" value="InterPro"/>
</dbReference>
<gene>
    <name evidence="5" type="ORF">FOZ76_07465</name>
</gene>
<dbReference type="InterPro" id="IPR053142">
    <property type="entry name" value="PchR_regulatory_protein"/>
</dbReference>
<dbReference type="OrthoDB" id="8766450at2"/>
<proteinExistence type="predicted"/>
<evidence type="ECO:0000259" key="4">
    <source>
        <dbReference type="PROSITE" id="PS01124"/>
    </source>
</evidence>
<dbReference type="PROSITE" id="PS01124">
    <property type="entry name" value="HTH_ARAC_FAMILY_2"/>
    <property type="match status" value="1"/>
</dbReference>
<dbReference type="InterPro" id="IPR009057">
    <property type="entry name" value="Homeodomain-like_sf"/>
</dbReference>
<dbReference type="AlphaFoldDB" id="A0A556AXH2"/>
<dbReference type="SUPFAM" id="SSF46689">
    <property type="entry name" value="Homeodomain-like"/>
    <property type="match status" value="2"/>
</dbReference>
<dbReference type="PROSITE" id="PS00041">
    <property type="entry name" value="HTH_ARAC_FAMILY_1"/>
    <property type="match status" value="1"/>
</dbReference>
<comment type="caution">
    <text evidence="5">The sequence shown here is derived from an EMBL/GenBank/DDBJ whole genome shotgun (WGS) entry which is preliminary data.</text>
</comment>
<reference evidence="5 6" key="1">
    <citation type="submission" date="2019-07" db="EMBL/GenBank/DDBJ databases">
        <title>Qingshengfaniella alkalisoli gen. nov., sp. nov., isolated from saline soil.</title>
        <authorList>
            <person name="Xu L."/>
            <person name="Huang X.-X."/>
            <person name="Sun J.-Q."/>
        </authorList>
    </citation>
    <scope>NUCLEOTIDE SEQUENCE [LARGE SCALE GENOMIC DNA]</scope>
    <source>
        <strain evidence="5 6">DSM 27279</strain>
    </source>
</reference>
<dbReference type="InterPro" id="IPR018062">
    <property type="entry name" value="HTH_AraC-typ_CS"/>
</dbReference>
<evidence type="ECO:0000313" key="5">
    <source>
        <dbReference type="EMBL" id="TSH97145.1"/>
    </source>
</evidence>
<dbReference type="PANTHER" id="PTHR47893:SF1">
    <property type="entry name" value="REGULATORY PROTEIN PCHR"/>
    <property type="match status" value="1"/>
</dbReference>
<keyword evidence="1" id="KW-0805">Transcription regulation</keyword>
<keyword evidence="6" id="KW-1185">Reference proteome</keyword>
<dbReference type="GO" id="GO:0043565">
    <property type="term" value="F:sequence-specific DNA binding"/>
    <property type="evidence" value="ECO:0007669"/>
    <property type="project" value="InterPro"/>
</dbReference>
<name>A0A556AXH2_9BURK</name>
<dbReference type="Pfam" id="PF12833">
    <property type="entry name" value="HTH_18"/>
    <property type="match status" value="1"/>
</dbReference>